<name>A0A1H6FPH0_THEAL</name>
<accession>A0A1H6FPH0</accession>
<dbReference type="Proteomes" id="UP000222056">
    <property type="component" value="Unassembled WGS sequence"/>
</dbReference>
<dbReference type="AlphaFoldDB" id="A0A1H6FPH0"/>
<gene>
    <name evidence="1" type="ORF">SAMN02745716_1211</name>
</gene>
<evidence type="ECO:0000313" key="1">
    <source>
        <dbReference type="EMBL" id="SEH12811.1"/>
    </source>
</evidence>
<dbReference type="STRING" id="29539.SAMN02745716_1211"/>
<reference evidence="2" key="1">
    <citation type="submission" date="2016-10" db="EMBL/GenBank/DDBJ databases">
        <authorList>
            <person name="Varghese N."/>
            <person name="Submissions S."/>
        </authorList>
    </citation>
    <scope>NUCLEOTIDE SEQUENCE [LARGE SCALE GENOMIC DNA]</scope>
    <source>
        <strain evidence="2">ATCC 35263</strain>
    </source>
</reference>
<organism evidence="1 2">
    <name type="scientific">Thermoleophilum album</name>
    <dbReference type="NCBI Taxonomy" id="29539"/>
    <lineage>
        <taxon>Bacteria</taxon>
        <taxon>Bacillati</taxon>
        <taxon>Actinomycetota</taxon>
        <taxon>Thermoleophilia</taxon>
        <taxon>Thermoleophilales</taxon>
        <taxon>Thermoleophilaceae</taxon>
        <taxon>Thermoleophilum</taxon>
    </lineage>
</organism>
<dbReference type="EMBL" id="FNWJ01000001">
    <property type="protein sequence ID" value="SEH12811.1"/>
    <property type="molecule type" value="Genomic_DNA"/>
</dbReference>
<protein>
    <submittedName>
        <fullName evidence="1">Uncharacterized protein</fullName>
    </submittedName>
</protein>
<evidence type="ECO:0000313" key="2">
    <source>
        <dbReference type="Proteomes" id="UP000222056"/>
    </source>
</evidence>
<sequence length="150" mass="15811">MRSRLLLLPQDARESASDAFVQIRGPESPEDYSYTVDLRGEGQRLVLLDSGAVAIVDPEGSPVAVATPPQAHDANGNPVPVTASVNGNTLTLHVPHTTGDWAYPIVVDPFWGWVKKHLKKCAGGAIVYGLLTKSWQGAVAGCIGKASGVL</sequence>
<dbReference type="RefSeq" id="WP_143038619.1">
    <property type="nucleotide sequence ID" value="NZ_FNWJ01000001.1"/>
</dbReference>
<keyword evidence="2" id="KW-1185">Reference proteome</keyword>
<dbReference type="OrthoDB" id="4412570at2"/>
<proteinExistence type="predicted"/>